<reference evidence="8" key="1">
    <citation type="submission" date="2017-09" db="EMBL/GenBank/DDBJ databases">
        <title>Depth-based differentiation of microbial function through sediment-hosted aquifers and enrichment of novel symbionts in the deep terrestrial subsurface.</title>
        <authorList>
            <person name="Probst A.J."/>
            <person name="Ladd B."/>
            <person name="Jarett J.K."/>
            <person name="Geller-Mcgrath D.E."/>
            <person name="Sieber C.M.K."/>
            <person name="Emerson J.B."/>
            <person name="Anantharaman K."/>
            <person name="Thomas B.C."/>
            <person name="Malmstrom R."/>
            <person name="Stieglmeier M."/>
            <person name="Klingl A."/>
            <person name="Woyke T."/>
            <person name="Ryan C.M."/>
            <person name="Banfield J.F."/>
        </authorList>
    </citation>
    <scope>NUCLEOTIDE SEQUENCE [LARGE SCALE GENOMIC DNA]</scope>
</reference>
<dbReference type="HAMAP" id="MF_00500">
    <property type="entry name" value="Ribosomal_bS20"/>
    <property type="match status" value="1"/>
</dbReference>
<sequence length="78" mass="8745">MPIIKSALKKQRVDKRRTSQNLLARGRLKTAVKEARANPGSESLKSLYSAMDRAVKHHLVNKGHAARLKSRVSKISKK</sequence>
<evidence type="ECO:0000313" key="7">
    <source>
        <dbReference type="EMBL" id="PIS18294.1"/>
    </source>
</evidence>
<dbReference type="Pfam" id="PF01649">
    <property type="entry name" value="Ribosomal_S20p"/>
    <property type="match status" value="1"/>
</dbReference>
<evidence type="ECO:0000256" key="3">
    <source>
        <dbReference type="ARBA" id="ARBA00022980"/>
    </source>
</evidence>
<protein>
    <recommendedName>
        <fullName evidence="5 6">Small ribosomal subunit protein bS20</fullName>
    </recommendedName>
</protein>
<organism evidence="7 8">
    <name type="scientific">Candidatus Collierbacteria bacterium CG09_land_8_20_14_0_10_46_12</name>
    <dbReference type="NCBI Taxonomy" id="1974533"/>
    <lineage>
        <taxon>Bacteria</taxon>
        <taxon>Candidatus Collieribacteriota</taxon>
    </lineage>
</organism>
<comment type="function">
    <text evidence="6">Binds directly to 16S ribosomal RNA.</text>
</comment>
<dbReference type="NCBIfam" id="TIGR00029">
    <property type="entry name" value="S20"/>
    <property type="match status" value="1"/>
</dbReference>
<name>A0A2H0X068_9BACT</name>
<accession>A0A2H0X068</accession>
<dbReference type="GO" id="GO:0003735">
    <property type="term" value="F:structural constituent of ribosome"/>
    <property type="evidence" value="ECO:0007669"/>
    <property type="project" value="InterPro"/>
</dbReference>
<evidence type="ECO:0000313" key="8">
    <source>
        <dbReference type="Proteomes" id="UP000229574"/>
    </source>
</evidence>
<keyword evidence="3 6" id="KW-0689">Ribosomal protein</keyword>
<dbReference type="InterPro" id="IPR036510">
    <property type="entry name" value="Ribosomal_bS20_sf"/>
</dbReference>
<keyword evidence="1 6" id="KW-0699">rRNA-binding</keyword>
<evidence type="ECO:0000256" key="1">
    <source>
        <dbReference type="ARBA" id="ARBA00022730"/>
    </source>
</evidence>
<proteinExistence type="inferred from homology"/>
<dbReference type="GO" id="GO:1990904">
    <property type="term" value="C:ribonucleoprotein complex"/>
    <property type="evidence" value="ECO:0007669"/>
    <property type="project" value="UniProtKB-KW"/>
</dbReference>
<dbReference type="Gene3D" id="1.20.58.110">
    <property type="entry name" value="Ribosomal protein S20"/>
    <property type="match status" value="1"/>
</dbReference>
<gene>
    <name evidence="6" type="primary">rpsT</name>
    <name evidence="7" type="ORF">COT54_00015</name>
</gene>
<evidence type="ECO:0000256" key="2">
    <source>
        <dbReference type="ARBA" id="ARBA00022884"/>
    </source>
</evidence>
<dbReference type="GO" id="GO:0005840">
    <property type="term" value="C:ribosome"/>
    <property type="evidence" value="ECO:0007669"/>
    <property type="project" value="UniProtKB-KW"/>
</dbReference>
<evidence type="ECO:0000256" key="6">
    <source>
        <dbReference type="HAMAP-Rule" id="MF_00500"/>
    </source>
</evidence>
<dbReference type="GO" id="GO:0019843">
    <property type="term" value="F:rRNA binding"/>
    <property type="evidence" value="ECO:0007669"/>
    <property type="project" value="UniProtKB-UniRule"/>
</dbReference>
<dbReference type="Proteomes" id="UP000229574">
    <property type="component" value="Unassembled WGS sequence"/>
</dbReference>
<evidence type="ECO:0000256" key="4">
    <source>
        <dbReference type="ARBA" id="ARBA00023274"/>
    </source>
</evidence>
<dbReference type="GO" id="GO:0006412">
    <property type="term" value="P:translation"/>
    <property type="evidence" value="ECO:0007669"/>
    <property type="project" value="UniProtKB-UniRule"/>
</dbReference>
<dbReference type="SUPFAM" id="SSF46992">
    <property type="entry name" value="Ribosomal protein S20"/>
    <property type="match status" value="1"/>
</dbReference>
<dbReference type="AlphaFoldDB" id="A0A2H0X068"/>
<dbReference type="EMBL" id="PEYY01000001">
    <property type="protein sequence ID" value="PIS18294.1"/>
    <property type="molecule type" value="Genomic_DNA"/>
</dbReference>
<keyword evidence="4 6" id="KW-0687">Ribonucleoprotein</keyword>
<comment type="similarity">
    <text evidence="6">Belongs to the bacterial ribosomal protein bS20 family.</text>
</comment>
<keyword evidence="2 6" id="KW-0694">RNA-binding</keyword>
<evidence type="ECO:0000256" key="5">
    <source>
        <dbReference type="ARBA" id="ARBA00035136"/>
    </source>
</evidence>
<dbReference type="InterPro" id="IPR002583">
    <property type="entry name" value="Ribosomal_bS20"/>
</dbReference>
<comment type="caution">
    <text evidence="7">The sequence shown here is derived from an EMBL/GenBank/DDBJ whole genome shotgun (WGS) entry which is preliminary data.</text>
</comment>